<evidence type="ECO:0000313" key="5">
    <source>
        <dbReference type="EMBL" id="KAJ8443176.1"/>
    </source>
</evidence>
<evidence type="ECO:0000256" key="1">
    <source>
        <dbReference type="ARBA" id="ARBA00004906"/>
    </source>
</evidence>
<comment type="pathway">
    <text evidence="1">Protein modification; protein ubiquitination.</text>
</comment>
<dbReference type="InterPro" id="IPR045005">
    <property type="entry name" value="BPM1-6"/>
</dbReference>
<dbReference type="Gene3D" id="3.30.710.10">
    <property type="entry name" value="Potassium Channel Kv1.1, Chain A"/>
    <property type="match status" value="1"/>
</dbReference>
<evidence type="ECO:0000259" key="3">
    <source>
        <dbReference type="PROSITE" id="PS50097"/>
    </source>
</evidence>
<accession>A0A9Q1QIW6</accession>
<dbReference type="SMART" id="SM00225">
    <property type="entry name" value="BTB"/>
    <property type="match status" value="1"/>
</dbReference>
<dbReference type="InterPro" id="IPR000210">
    <property type="entry name" value="BTB/POZ_dom"/>
</dbReference>
<dbReference type="Pfam" id="PF24570">
    <property type="entry name" value="BACK_BPM_SPOP"/>
    <property type="match status" value="1"/>
</dbReference>
<dbReference type="SMART" id="SM00061">
    <property type="entry name" value="MATH"/>
    <property type="match status" value="1"/>
</dbReference>
<proteinExistence type="inferred from homology"/>
<dbReference type="OrthoDB" id="6359816at2759"/>
<gene>
    <name evidence="5" type="ORF">Cgig2_005727</name>
</gene>
<dbReference type="Pfam" id="PF00651">
    <property type="entry name" value="BTB"/>
    <property type="match status" value="1"/>
</dbReference>
<dbReference type="InterPro" id="IPR008974">
    <property type="entry name" value="TRAF-like"/>
</dbReference>
<dbReference type="Proteomes" id="UP001153076">
    <property type="component" value="Unassembled WGS sequence"/>
</dbReference>
<dbReference type="EMBL" id="JAKOGI010000125">
    <property type="protein sequence ID" value="KAJ8443176.1"/>
    <property type="molecule type" value="Genomic_DNA"/>
</dbReference>
<dbReference type="Gene3D" id="2.60.210.10">
    <property type="entry name" value="Apoptosis, Tumor Necrosis Factor Receptor Associated Protein 2, Chain A"/>
    <property type="match status" value="1"/>
</dbReference>
<reference evidence="5" key="1">
    <citation type="submission" date="2022-04" db="EMBL/GenBank/DDBJ databases">
        <title>Carnegiea gigantea Genome sequencing and assembly v2.</title>
        <authorList>
            <person name="Copetti D."/>
            <person name="Sanderson M.J."/>
            <person name="Burquez A."/>
            <person name="Wojciechowski M.F."/>
        </authorList>
    </citation>
    <scope>NUCLEOTIDE SEQUENCE</scope>
    <source>
        <strain evidence="5">SGP5-SGP5p</strain>
        <tissue evidence="5">Aerial part</tissue>
    </source>
</reference>
<evidence type="ECO:0000256" key="2">
    <source>
        <dbReference type="ARBA" id="ARBA00010846"/>
    </source>
</evidence>
<keyword evidence="6" id="KW-1185">Reference proteome</keyword>
<dbReference type="GO" id="GO:0016567">
    <property type="term" value="P:protein ubiquitination"/>
    <property type="evidence" value="ECO:0007669"/>
    <property type="project" value="InterPro"/>
</dbReference>
<dbReference type="InterPro" id="IPR011333">
    <property type="entry name" value="SKP1/BTB/POZ_sf"/>
</dbReference>
<dbReference type="CDD" id="cd00121">
    <property type="entry name" value="MATH"/>
    <property type="match status" value="1"/>
</dbReference>
<evidence type="ECO:0000259" key="4">
    <source>
        <dbReference type="PROSITE" id="PS50144"/>
    </source>
</evidence>
<dbReference type="Pfam" id="PF22486">
    <property type="entry name" value="MATH_2"/>
    <property type="match status" value="1"/>
</dbReference>
<organism evidence="5 6">
    <name type="scientific">Carnegiea gigantea</name>
    <dbReference type="NCBI Taxonomy" id="171969"/>
    <lineage>
        <taxon>Eukaryota</taxon>
        <taxon>Viridiplantae</taxon>
        <taxon>Streptophyta</taxon>
        <taxon>Embryophyta</taxon>
        <taxon>Tracheophyta</taxon>
        <taxon>Spermatophyta</taxon>
        <taxon>Magnoliopsida</taxon>
        <taxon>eudicotyledons</taxon>
        <taxon>Gunneridae</taxon>
        <taxon>Pentapetalae</taxon>
        <taxon>Caryophyllales</taxon>
        <taxon>Cactineae</taxon>
        <taxon>Cactaceae</taxon>
        <taxon>Cactoideae</taxon>
        <taxon>Echinocereeae</taxon>
        <taxon>Carnegiea</taxon>
    </lineage>
</organism>
<dbReference type="PROSITE" id="PS50144">
    <property type="entry name" value="MATH"/>
    <property type="match status" value="1"/>
</dbReference>
<dbReference type="SUPFAM" id="SSF54695">
    <property type="entry name" value="POZ domain"/>
    <property type="match status" value="1"/>
</dbReference>
<comment type="caution">
    <text evidence="5">The sequence shown here is derived from an EMBL/GenBank/DDBJ whole genome shotgun (WGS) entry which is preliminary data.</text>
</comment>
<dbReference type="PANTHER" id="PTHR26379">
    <property type="entry name" value="BTB/POZ AND MATH DOMAIN-CONTAINING PROTEIN 1"/>
    <property type="match status" value="1"/>
</dbReference>
<dbReference type="SUPFAM" id="SSF49599">
    <property type="entry name" value="TRAF domain-like"/>
    <property type="match status" value="1"/>
</dbReference>
<name>A0A9Q1QIW6_9CARY</name>
<dbReference type="PROSITE" id="PS50097">
    <property type="entry name" value="BTB"/>
    <property type="match status" value="1"/>
</dbReference>
<evidence type="ECO:0000313" key="6">
    <source>
        <dbReference type="Proteomes" id="UP001153076"/>
    </source>
</evidence>
<sequence>MTEFDIVDSIDPKRAGGSDSSCSTSVIETVNGSHHFEIKGYSLAKGMGAGKYITSDTFTVGGYDWAIYFYPDGKNPEDSSVYVSVFIALASDGTDVRALFELTLLDQTFSGKDKVHSHFDRALESGPYTLKYKGSMWGYKRFFKRTNLEGSEYVKDDCLILKCTVGVVKSRMERPKQYTITVSPSDMGESFKQLLDNEMGCDIVFEVGDERFKAHKMILAARSPVFRAQFFGLIGNPNKDTVVVEDVEPSIFEALTNIVSHLAALQLSGLVERILPLSQMHAAENCLLKVCSSKLKWCVYPVESDDLLSVVMNTEGFSYLEKSCPSLLSELLETVASVDETPGLSSGKKRSSSSIFGLDLAADGVLADPPSPNGRRVRRRF</sequence>
<feature type="domain" description="BTB" evidence="3">
    <location>
        <begin position="201"/>
        <end position="259"/>
    </location>
</feature>
<dbReference type="InterPro" id="IPR002083">
    <property type="entry name" value="MATH/TRAF_dom"/>
</dbReference>
<dbReference type="AlphaFoldDB" id="A0A9Q1QIW6"/>
<evidence type="ECO:0008006" key="7">
    <source>
        <dbReference type="Google" id="ProtNLM"/>
    </source>
</evidence>
<dbReference type="PANTHER" id="PTHR26379:SF293">
    <property type="entry name" value="BTB_POZ AND MATH DOMAIN-CONTAINING PROTEIN 3"/>
    <property type="match status" value="1"/>
</dbReference>
<protein>
    <recommendedName>
        <fullName evidence="7">BTB/POZ and MATH domain-containing protein 3</fullName>
    </recommendedName>
</protein>
<dbReference type="InterPro" id="IPR056423">
    <property type="entry name" value="BACK_BPM_SPOP"/>
</dbReference>
<dbReference type="Gene3D" id="1.25.40.420">
    <property type="match status" value="1"/>
</dbReference>
<feature type="domain" description="MATH" evidence="4">
    <location>
        <begin position="31"/>
        <end position="165"/>
    </location>
</feature>
<comment type="similarity">
    <text evidence="2">Belongs to the Tdpoz family.</text>
</comment>